<proteinExistence type="predicted"/>
<protein>
    <submittedName>
        <fullName evidence="1">Uncharacterized protein</fullName>
    </submittedName>
</protein>
<accession>A0A2T1LYS1</accession>
<dbReference type="Proteomes" id="UP000239001">
    <property type="component" value="Unassembled WGS sequence"/>
</dbReference>
<organism evidence="1 2">
    <name type="scientific">Aphanothece hegewaldii CCALA 016</name>
    <dbReference type="NCBI Taxonomy" id="2107694"/>
    <lineage>
        <taxon>Bacteria</taxon>
        <taxon>Bacillati</taxon>
        <taxon>Cyanobacteriota</taxon>
        <taxon>Cyanophyceae</taxon>
        <taxon>Oscillatoriophycideae</taxon>
        <taxon>Chroococcales</taxon>
        <taxon>Aphanothecaceae</taxon>
        <taxon>Aphanothece</taxon>
    </lineage>
</organism>
<reference evidence="1 2" key="1">
    <citation type="submission" date="2018-03" db="EMBL/GenBank/DDBJ databases">
        <title>The ancient ancestry and fast evolution of plastids.</title>
        <authorList>
            <person name="Moore K.R."/>
            <person name="Magnabosco C."/>
            <person name="Momper L."/>
            <person name="Gold D.A."/>
            <person name="Bosak T."/>
            <person name="Fournier G.P."/>
        </authorList>
    </citation>
    <scope>NUCLEOTIDE SEQUENCE [LARGE SCALE GENOMIC DNA]</scope>
    <source>
        <strain evidence="1 2">CCALA 016</strain>
    </source>
</reference>
<sequence>MPKEDIKQINRIAKEFKMTIEERKGFGKFIETEKKLGYGGTKNEQGDFTYEELLQKAMEFLEIE</sequence>
<dbReference type="RefSeq" id="WP_106456788.1">
    <property type="nucleotide sequence ID" value="NZ_PXOH01000008.1"/>
</dbReference>
<dbReference type="OrthoDB" id="495803at2"/>
<name>A0A2T1LYS1_9CHRO</name>
<dbReference type="EMBL" id="PXOH01000008">
    <property type="protein sequence ID" value="PSF37547.1"/>
    <property type="molecule type" value="Genomic_DNA"/>
</dbReference>
<comment type="caution">
    <text evidence="1">The sequence shown here is derived from an EMBL/GenBank/DDBJ whole genome shotgun (WGS) entry which is preliminary data.</text>
</comment>
<evidence type="ECO:0000313" key="1">
    <source>
        <dbReference type="EMBL" id="PSF37547.1"/>
    </source>
</evidence>
<reference evidence="1 2" key="2">
    <citation type="submission" date="2018-03" db="EMBL/GenBank/DDBJ databases">
        <authorList>
            <person name="Keele B.F."/>
        </authorList>
    </citation>
    <scope>NUCLEOTIDE SEQUENCE [LARGE SCALE GENOMIC DNA]</scope>
    <source>
        <strain evidence="1 2">CCALA 016</strain>
    </source>
</reference>
<keyword evidence="2" id="KW-1185">Reference proteome</keyword>
<gene>
    <name evidence="1" type="ORF">C7H19_10300</name>
</gene>
<evidence type="ECO:0000313" key="2">
    <source>
        <dbReference type="Proteomes" id="UP000239001"/>
    </source>
</evidence>
<dbReference type="AlphaFoldDB" id="A0A2T1LYS1"/>